<evidence type="ECO:0000256" key="1">
    <source>
        <dbReference type="ARBA" id="ARBA00000085"/>
    </source>
</evidence>
<keyword evidence="9" id="KW-0812">Transmembrane</keyword>
<dbReference type="EC" id="2.7.13.3" evidence="2"/>
<dbReference type="PANTHER" id="PTHR24421:SF10">
    <property type="entry name" value="NITRATE_NITRITE SENSOR PROTEIN NARQ"/>
    <property type="match status" value="1"/>
</dbReference>
<dbReference type="Gene3D" id="3.30.565.10">
    <property type="entry name" value="Histidine kinase-like ATPase, C-terminal domain"/>
    <property type="match status" value="1"/>
</dbReference>
<protein>
    <recommendedName>
        <fullName evidence="2">histidine kinase</fullName>
        <ecNumber evidence="2">2.7.13.3</ecNumber>
    </recommendedName>
</protein>
<evidence type="ECO:0000256" key="2">
    <source>
        <dbReference type="ARBA" id="ARBA00012438"/>
    </source>
</evidence>
<evidence type="ECO:0000256" key="3">
    <source>
        <dbReference type="ARBA" id="ARBA00022553"/>
    </source>
</evidence>
<comment type="caution">
    <text evidence="11">The sequence shown here is derived from an EMBL/GenBank/DDBJ whole genome shotgun (WGS) entry which is preliminary data.</text>
</comment>
<feature type="transmembrane region" description="Helical" evidence="9">
    <location>
        <begin position="26"/>
        <end position="47"/>
    </location>
</feature>
<organism evidence="11 12">
    <name type="scientific">Nocardiopsis rhodophaea</name>
    <dbReference type="NCBI Taxonomy" id="280238"/>
    <lineage>
        <taxon>Bacteria</taxon>
        <taxon>Bacillati</taxon>
        <taxon>Actinomycetota</taxon>
        <taxon>Actinomycetes</taxon>
        <taxon>Streptosporangiales</taxon>
        <taxon>Nocardiopsidaceae</taxon>
        <taxon>Nocardiopsis</taxon>
    </lineage>
</organism>
<comment type="catalytic activity">
    <reaction evidence="1">
        <text>ATP + protein L-histidine = ADP + protein N-phospho-L-histidine.</text>
        <dbReference type="EC" id="2.7.13.3"/>
    </reaction>
</comment>
<name>A0ABN2SQ98_9ACTN</name>
<dbReference type="InterPro" id="IPR050482">
    <property type="entry name" value="Sensor_HK_TwoCompSys"/>
</dbReference>
<feature type="transmembrane region" description="Helical" evidence="9">
    <location>
        <begin position="125"/>
        <end position="142"/>
    </location>
</feature>
<keyword evidence="3" id="KW-0597">Phosphoprotein</keyword>
<evidence type="ECO:0000259" key="10">
    <source>
        <dbReference type="SMART" id="SM00387"/>
    </source>
</evidence>
<accession>A0ABN2SQ98</accession>
<dbReference type="PANTHER" id="PTHR24421">
    <property type="entry name" value="NITRATE/NITRITE SENSOR PROTEIN NARX-RELATED"/>
    <property type="match status" value="1"/>
</dbReference>
<dbReference type="Gene3D" id="1.20.5.1930">
    <property type="match status" value="1"/>
</dbReference>
<dbReference type="Pfam" id="PF07730">
    <property type="entry name" value="HisKA_3"/>
    <property type="match status" value="1"/>
</dbReference>
<keyword evidence="6" id="KW-0418">Kinase</keyword>
<dbReference type="InterPro" id="IPR011712">
    <property type="entry name" value="Sig_transdc_His_kin_sub3_dim/P"/>
</dbReference>
<evidence type="ECO:0000256" key="8">
    <source>
        <dbReference type="ARBA" id="ARBA00023012"/>
    </source>
</evidence>
<evidence type="ECO:0000256" key="6">
    <source>
        <dbReference type="ARBA" id="ARBA00022777"/>
    </source>
</evidence>
<feature type="transmembrane region" description="Helical" evidence="9">
    <location>
        <begin position="148"/>
        <end position="170"/>
    </location>
</feature>
<feature type="transmembrane region" description="Helical" evidence="9">
    <location>
        <begin position="59"/>
        <end position="75"/>
    </location>
</feature>
<evidence type="ECO:0000256" key="9">
    <source>
        <dbReference type="SAM" id="Phobius"/>
    </source>
</evidence>
<dbReference type="SUPFAM" id="SSF55874">
    <property type="entry name" value="ATPase domain of HSP90 chaperone/DNA topoisomerase II/histidine kinase"/>
    <property type="match status" value="1"/>
</dbReference>
<keyword evidence="8" id="KW-0902">Two-component regulatory system</keyword>
<keyword evidence="7" id="KW-0067">ATP-binding</keyword>
<sequence length="414" mass="45615">MTYPTPQHPSPSFPWGRWRQVSRARITDVLIVLLLIALNTALLPLALDDPELARLWPNRIGGLVAGAVLALVLLIRRSHPMLAMSVLILGGIGADNAQMFVWGSATPGLGVAVYSTSRYLELRRALFGPVLGVVLYLVALQLTPMDTLAIPLWVDFAFYLGCLVAVWWLGRLVRMRVYDMRELKARAKRLERARDARTRAVLAEERSRIARELHDVVAHHISVMTVQATAGQRIIDRSPDRARQALLDIEETGRLALSEMRRIVGVLRTPQDEADRSPRPGVDGLRDLVEQMRETGMRVELRVDGEVPPDLAPGLDLTLYRVVQESLTNVLKHAGRRAAAIVTLAFERRTVTVTVADDGTGPAADLRTADEPGHGLVGMRERVGLYGGELYTGPRPSGGFEVRARVPVEAGSGR</sequence>
<proteinExistence type="predicted"/>
<keyword evidence="9" id="KW-1133">Transmembrane helix</keyword>
<evidence type="ECO:0000313" key="12">
    <source>
        <dbReference type="Proteomes" id="UP001501585"/>
    </source>
</evidence>
<dbReference type="Proteomes" id="UP001501585">
    <property type="component" value="Unassembled WGS sequence"/>
</dbReference>
<dbReference type="SMART" id="SM00387">
    <property type="entry name" value="HATPase_c"/>
    <property type="match status" value="1"/>
</dbReference>
<gene>
    <name evidence="11" type="ORF">GCM10009799_15590</name>
</gene>
<dbReference type="InterPro" id="IPR036890">
    <property type="entry name" value="HATPase_C_sf"/>
</dbReference>
<keyword evidence="4" id="KW-0808">Transferase</keyword>
<dbReference type="EMBL" id="BAAAPC010000005">
    <property type="protein sequence ID" value="GAA1990544.1"/>
    <property type="molecule type" value="Genomic_DNA"/>
</dbReference>
<keyword evidence="9" id="KW-0472">Membrane</keyword>
<reference evidence="11 12" key="1">
    <citation type="journal article" date="2019" name="Int. J. Syst. Evol. Microbiol.">
        <title>The Global Catalogue of Microorganisms (GCM) 10K type strain sequencing project: providing services to taxonomists for standard genome sequencing and annotation.</title>
        <authorList>
            <consortium name="The Broad Institute Genomics Platform"/>
            <consortium name="The Broad Institute Genome Sequencing Center for Infectious Disease"/>
            <person name="Wu L."/>
            <person name="Ma J."/>
        </authorList>
    </citation>
    <scope>NUCLEOTIDE SEQUENCE [LARGE SCALE GENOMIC DNA]</scope>
    <source>
        <strain evidence="11 12">JCM 15313</strain>
    </source>
</reference>
<keyword evidence="12" id="KW-1185">Reference proteome</keyword>
<evidence type="ECO:0000256" key="7">
    <source>
        <dbReference type="ARBA" id="ARBA00022840"/>
    </source>
</evidence>
<dbReference type="CDD" id="cd16917">
    <property type="entry name" value="HATPase_UhpB-NarQ-NarX-like"/>
    <property type="match status" value="1"/>
</dbReference>
<evidence type="ECO:0000313" key="11">
    <source>
        <dbReference type="EMBL" id="GAA1990544.1"/>
    </source>
</evidence>
<evidence type="ECO:0000256" key="4">
    <source>
        <dbReference type="ARBA" id="ARBA00022679"/>
    </source>
</evidence>
<dbReference type="Pfam" id="PF02518">
    <property type="entry name" value="HATPase_c"/>
    <property type="match status" value="1"/>
</dbReference>
<dbReference type="InterPro" id="IPR003594">
    <property type="entry name" value="HATPase_dom"/>
</dbReference>
<keyword evidence="5" id="KW-0547">Nucleotide-binding</keyword>
<evidence type="ECO:0000256" key="5">
    <source>
        <dbReference type="ARBA" id="ARBA00022741"/>
    </source>
</evidence>
<dbReference type="RefSeq" id="WP_344105073.1">
    <property type="nucleotide sequence ID" value="NZ_BAAAPD010000014.1"/>
</dbReference>
<feature type="domain" description="Histidine kinase/HSP90-like ATPase" evidence="10">
    <location>
        <begin position="314"/>
        <end position="410"/>
    </location>
</feature>